<dbReference type="AlphaFoldDB" id="A0A7X6HBE5"/>
<organism evidence="1 2">
    <name type="scientific">Arthrobacter mobilis</name>
    <dbReference type="NCBI Taxonomy" id="2724944"/>
    <lineage>
        <taxon>Bacteria</taxon>
        <taxon>Bacillati</taxon>
        <taxon>Actinomycetota</taxon>
        <taxon>Actinomycetes</taxon>
        <taxon>Micrococcales</taxon>
        <taxon>Micrococcaceae</taxon>
        <taxon>Arthrobacter</taxon>
    </lineage>
</organism>
<name>A0A7X6HBE5_9MICC</name>
<sequence>MFISVLLTVAVFVPVYLLNPGSKPETYQRNIDVPGVALQAEPAAGYLPLAPALPDGWSANYARWNSGGSAQVPAWEAGYLTPGGSHIGLTQTDKGNPTWVAQVTDEAPVTGQRRIGGSDWELRDRGTGSTSLVLEEDGYTVILEGAAGLAEFDVLGAAVINELHGK</sequence>
<dbReference type="EMBL" id="JAAZSQ010000001">
    <property type="protein sequence ID" value="NKX53264.1"/>
    <property type="molecule type" value="Genomic_DNA"/>
</dbReference>
<dbReference type="InterPro" id="IPR025339">
    <property type="entry name" value="DUF4245"/>
</dbReference>
<reference evidence="1 2" key="1">
    <citation type="submission" date="2020-04" db="EMBL/GenBank/DDBJ databases">
        <title>Arthrobacter sp. nov.</title>
        <authorList>
            <person name="Liu S."/>
        </authorList>
    </citation>
    <scope>NUCLEOTIDE SEQUENCE [LARGE SCALE GENOMIC DNA]</scope>
    <source>
        <strain evidence="1 2">E918</strain>
    </source>
</reference>
<dbReference type="Proteomes" id="UP000544090">
    <property type="component" value="Unassembled WGS sequence"/>
</dbReference>
<protein>
    <submittedName>
        <fullName evidence="1">DUF4245 domain-containing protein</fullName>
    </submittedName>
</protein>
<evidence type="ECO:0000313" key="2">
    <source>
        <dbReference type="Proteomes" id="UP000544090"/>
    </source>
</evidence>
<evidence type="ECO:0000313" key="1">
    <source>
        <dbReference type="EMBL" id="NKX53264.1"/>
    </source>
</evidence>
<comment type="caution">
    <text evidence="1">The sequence shown here is derived from an EMBL/GenBank/DDBJ whole genome shotgun (WGS) entry which is preliminary data.</text>
</comment>
<proteinExistence type="predicted"/>
<accession>A0A7X6HBE5</accession>
<dbReference type="Pfam" id="PF14030">
    <property type="entry name" value="DUF4245"/>
    <property type="match status" value="1"/>
</dbReference>
<gene>
    <name evidence="1" type="ORF">HGG74_01670</name>
</gene>
<keyword evidence="2" id="KW-1185">Reference proteome</keyword>